<name>A0A6C0DXX0_9ZZZZ</name>
<sequence length="45" mass="4907">MPIKQPDQPQNPGNGGHVRNRHPYFAIILGCNCGCNLPLLISPKP</sequence>
<protein>
    <submittedName>
        <fullName evidence="1">Uncharacterized protein</fullName>
    </submittedName>
</protein>
<dbReference type="AlphaFoldDB" id="A0A6C0DXX0"/>
<proteinExistence type="predicted"/>
<evidence type="ECO:0000313" key="1">
    <source>
        <dbReference type="EMBL" id="QHT21594.1"/>
    </source>
</evidence>
<organism evidence="1">
    <name type="scientific">viral metagenome</name>
    <dbReference type="NCBI Taxonomy" id="1070528"/>
    <lineage>
        <taxon>unclassified sequences</taxon>
        <taxon>metagenomes</taxon>
        <taxon>organismal metagenomes</taxon>
    </lineage>
</organism>
<reference evidence="1" key="1">
    <citation type="journal article" date="2020" name="Nature">
        <title>Giant virus diversity and host interactions through global metagenomics.</title>
        <authorList>
            <person name="Schulz F."/>
            <person name="Roux S."/>
            <person name="Paez-Espino D."/>
            <person name="Jungbluth S."/>
            <person name="Walsh D.A."/>
            <person name="Denef V.J."/>
            <person name="McMahon K.D."/>
            <person name="Konstantinidis K.T."/>
            <person name="Eloe-Fadrosh E.A."/>
            <person name="Kyrpides N.C."/>
            <person name="Woyke T."/>
        </authorList>
    </citation>
    <scope>NUCLEOTIDE SEQUENCE</scope>
    <source>
        <strain evidence="1">GVMAG-M-3300023179-103</strain>
    </source>
</reference>
<accession>A0A6C0DXX0</accession>
<dbReference type="EMBL" id="MN739695">
    <property type="protein sequence ID" value="QHT21594.1"/>
    <property type="molecule type" value="Genomic_DNA"/>
</dbReference>